<accession>A0AAV6GVM0</accession>
<reference evidence="1" key="1">
    <citation type="submission" date="2020-10" db="EMBL/GenBank/DDBJ databases">
        <title>Chromosome-scale genome assembly of the Allis shad, Alosa alosa.</title>
        <authorList>
            <person name="Margot Z."/>
            <person name="Christophe K."/>
            <person name="Cabau C."/>
            <person name="Louis A."/>
            <person name="Berthelot C."/>
            <person name="Parey E."/>
            <person name="Roest Crollius H."/>
            <person name="Montfort J."/>
            <person name="Robinson-Rechavi M."/>
            <person name="Bucao C."/>
            <person name="Bouchez O."/>
            <person name="Gislard M."/>
            <person name="Lluch J."/>
            <person name="Milhes M."/>
            <person name="Lampietro C."/>
            <person name="Lopez Roques C."/>
            <person name="Donnadieu C."/>
            <person name="Braasch I."/>
            <person name="Desvignes T."/>
            <person name="Postlethwait J."/>
            <person name="Bobe J."/>
            <person name="Guiguen Y."/>
        </authorList>
    </citation>
    <scope>NUCLEOTIDE SEQUENCE</scope>
    <source>
        <strain evidence="1">M-15738</strain>
        <tissue evidence="1">Blood</tissue>
    </source>
</reference>
<proteinExistence type="predicted"/>
<protein>
    <submittedName>
        <fullName evidence="1">Uncharacterized protein</fullName>
    </submittedName>
</protein>
<dbReference type="Proteomes" id="UP000823561">
    <property type="component" value="Chromosome 7"/>
</dbReference>
<keyword evidence="2" id="KW-1185">Reference proteome</keyword>
<dbReference type="AlphaFoldDB" id="A0AAV6GVM0"/>
<evidence type="ECO:0000313" key="2">
    <source>
        <dbReference type="Proteomes" id="UP000823561"/>
    </source>
</evidence>
<organism evidence="1 2">
    <name type="scientific">Alosa alosa</name>
    <name type="common">allis shad</name>
    <dbReference type="NCBI Taxonomy" id="278164"/>
    <lineage>
        <taxon>Eukaryota</taxon>
        <taxon>Metazoa</taxon>
        <taxon>Chordata</taxon>
        <taxon>Craniata</taxon>
        <taxon>Vertebrata</taxon>
        <taxon>Euteleostomi</taxon>
        <taxon>Actinopterygii</taxon>
        <taxon>Neopterygii</taxon>
        <taxon>Teleostei</taxon>
        <taxon>Clupei</taxon>
        <taxon>Clupeiformes</taxon>
        <taxon>Clupeoidei</taxon>
        <taxon>Clupeidae</taxon>
        <taxon>Alosa</taxon>
    </lineage>
</organism>
<dbReference type="EMBL" id="JADWDJ010000007">
    <property type="protein sequence ID" value="KAG5277876.1"/>
    <property type="molecule type" value="Genomic_DNA"/>
</dbReference>
<sequence length="57" mass="6561">MPTMQNCFLAIVSSCRRISKHRDVKCHHKKLFGVFATFKLSQTQALLLGLKCFLNYS</sequence>
<name>A0AAV6GVM0_9TELE</name>
<comment type="caution">
    <text evidence="1">The sequence shown here is derived from an EMBL/GenBank/DDBJ whole genome shotgun (WGS) entry which is preliminary data.</text>
</comment>
<gene>
    <name evidence="1" type="ORF">AALO_G00092360</name>
</gene>
<evidence type="ECO:0000313" key="1">
    <source>
        <dbReference type="EMBL" id="KAG5277876.1"/>
    </source>
</evidence>